<accession>A0A1W1CH15</accession>
<sequence length="337" mass="36781">MKTVSLITLTTAVVFFSACSSKRYFEPETTFSASHASYVYGGNIVDLSRNGGTLSNGTYLGKAGVNSIELGEGYRFLDESNTYILASNAEGLLKVIDKQTKETIRVVSLHVPVVSATIQNGIIAYVLNNNTFGVYRMKDNRKVVESRSESTFAIDTRAASPMFIENLIVMPMLDGKLIIININHTENAKVVYISSESAFNNVIYLSRMGNTMVAATPKRLITLGGAGKLEYKANISEVAIVGKKIYLFTKEGKILALNSQLEVVASSKFKFAHYAAATAFDSKVYALDQEGSLIVLNTTLSKSKIYELGAVDEPVFISGTKLYKDGEVIELSKLGYE</sequence>
<proteinExistence type="predicted"/>
<name>A0A1W1CH15_9ZZZZ</name>
<dbReference type="Gene3D" id="2.130.10.10">
    <property type="entry name" value="YVTN repeat-like/Quinoprotein amine dehydrogenase"/>
    <property type="match status" value="1"/>
</dbReference>
<gene>
    <name evidence="1" type="ORF">MNB_SV-3-71</name>
</gene>
<dbReference type="SUPFAM" id="SSF50998">
    <property type="entry name" value="Quinoprotein alcohol dehydrogenase-like"/>
    <property type="match status" value="1"/>
</dbReference>
<dbReference type="EMBL" id="FPHI01000026">
    <property type="protein sequence ID" value="SFV65035.1"/>
    <property type="molecule type" value="Genomic_DNA"/>
</dbReference>
<reference evidence="1" key="1">
    <citation type="submission" date="2016-10" db="EMBL/GenBank/DDBJ databases">
        <authorList>
            <person name="de Groot N.N."/>
        </authorList>
    </citation>
    <scope>NUCLEOTIDE SEQUENCE</scope>
</reference>
<dbReference type="AlphaFoldDB" id="A0A1W1CH15"/>
<organism evidence="1">
    <name type="scientific">hydrothermal vent metagenome</name>
    <dbReference type="NCBI Taxonomy" id="652676"/>
    <lineage>
        <taxon>unclassified sequences</taxon>
        <taxon>metagenomes</taxon>
        <taxon>ecological metagenomes</taxon>
    </lineage>
</organism>
<protein>
    <recommendedName>
        <fullName evidence="2">Lipoprotein</fullName>
    </recommendedName>
</protein>
<evidence type="ECO:0000313" key="1">
    <source>
        <dbReference type="EMBL" id="SFV65035.1"/>
    </source>
</evidence>
<evidence type="ECO:0008006" key="2">
    <source>
        <dbReference type="Google" id="ProtNLM"/>
    </source>
</evidence>
<dbReference type="InterPro" id="IPR011047">
    <property type="entry name" value="Quinoprotein_ADH-like_sf"/>
</dbReference>
<dbReference type="InterPro" id="IPR015943">
    <property type="entry name" value="WD40/YVTN_repeat-like_dom_sf"/>
</dbReference>
<dbReference type="PROSITE" id="PS51257">
    <property type="entry name" value="PROKAR_LIPOPROTEIN"/>
    <property type="match status" value="1"/>
</dbReference>